<keyword evidence="5 9" id="KW-0732">Signal</keyword>
<proteinExistence type="inferred from homology"/>
<name>A0AAC9N603_9FLAO</name>
<comment type="similarity">
    <text evidence="8">Belongs to the TonB-dependent receptor family.</text>
</comment>
<evidence type="ECO:0000256" key="9">
    <source>
        <dbReference type="SAM" id="SignalP"/>
    </source>
</evidence>
<dbReference type="GO" id="GO:0044718">
    <property type="term" value="P:siderophore transmembrane transport"/>
    <property type="evidence" value="ECO:0007669"/>
    <property type="project" value="TreeGrafter"/>
</dbReference>
<evidence type="ECO:0000256" key="3">
    <source>
        <dbReference type="ARBA" id="ARBA00022452"/>
    </source>
</evidence>
<accession>A0AAC9N603</accession>
<dbReference type="PROSITE" id="PS52016">
    <property type="entry name" value="TONB_DEPENDENT_REC_3"/>
    <property type="match status" value="1"/>
</dbReference>
<keyword evidence="6 8" id="KW-0472">Membrane</keyword>
<keyword evidence="3 8" id="KW-1134">Transmembrane beta strand</keyword>
<dbReference type="FunFam" id="2.60.40.1120:FF:000003">
    <property type="entry name" value="Outer membrane protein Omp121"/>
    <property type="match status" value="1"/>
</dbReference>
<evidence type="ECO:0000256" key="1">
    <source>
        <dbReference type="ARBA" id="ARBA00004571"/>
    </source>
</evidence>
<dbReference type="InterPro" id="IPR023996">
    <property type="entry name" value="TonB-dep_OMP_SusC/RagA"/>
</dbReference>
<feature type="chain" id="PRO_5042150204" description="TonB-dependent receptor plug domain-containing protein" evidence="9">
    <location>
        <begin position="22"/>
        <end position="1051"/>
    </location>
</feature>
<dbReference type="AlphaFoldDB" id="A0AAC9N603"/>
<dbReference type="InterPro" id="IPR012910">
    <property type="entry name" value="Plug_dom"/>
</dbReference>
<sequence>MHYNKKIIFMMVALLALNSNAFSNDMAMNVKRAAIKKTIDEQKLKKVTGVITDEKGVPVAGATVAVQGTTNAVLTDMDGGFTIEAPEDSVLVISYIGFTTQTVPVKGKTSINVKLAQGIKNLDEVIVTGYASQAKKNITGSVVTMKVSDDLRMAATTSAGNLLQGRLAGVVVGSTSGVPGSQPSISIRKNSSSTSQPVLYVIDGIVKGSGDFNNLSPNEIETMTVLKDAAAASIYGARSAGGVILVTTKRGEAGKMRIDYSYSYGQDSRTKSADRTSAVELGLLSNRMVPVGDWRYHTPEDLAYLQTINNGWGYDQLDEIWTNPTLKTQNFSVSGGSDKVKYFAGLSNVKQTTFVKAYGYNKTNARFNTTANITKDLQFFAGIGFQEQDTDTDTFEGPEAAYRKLNVWQPWQPVYTKGGQYIDYGWIANVGAESNREGGYTKTNNFKPDVNINLSYKIPGVEGLKVKASYAKSWVNNHYRAYRKFYSMAVMPMNATGRIISTDDSQILRYKNNTSISFPSLRKNASWADDHQINFQANYDHNFGKHSVQGVLGYEAAEAENDGVNGYREKVPLYLTDQWWAFSGSRADTDAGGPNSAKTGRKSVYGQANYSYDGKYLATFVFREDGSMNFAKTERWGFFPSVSVGWVLSEENFFSNLKDHVQRVKLRASGGLTGNDRVGTGLEYQWQQTFALGSTAYFGETPAPSPGVRYGSIVNPNLTWEKTKDYNVGIDIDFLKHWNTTFEYYWRDTYDILAPRIASVPTSFSRTLPQENYGEIKAQGFDFSLGYRNSWNKLNYYATLTVNRGSNKVITQDYATNALPINIPVGKSLDRIVGFETEPIIRTQADLNAFNAAHPGYKVDGWVPFLGMLPIKDISGPTGKPDNIIDDYDKVDLVKDNTPTNYGLNFGGDFKGFSLDVVFSGSTGSVKSWQEINGGVEWNRMYKGWYDDSWTPENPNATLPKIWAQEGANSTTNKLSNYWLKKNDYIRLSYLNFGYDFAELSHIKGINNLKLYATGSNLFVLGNFTKYWDPQGSAFSYPIMKSFSIGLNVGF</sequence>
<protein>
    <recommendedName>
        <fullName evidence="10">TonB-dependent receptor plug domain-containing protein</fullName>
    </recommendedName>
</protein>
<keyword evidence="4 8" id="KW-0812">Transmembrane</keyword>
<dbReference type="Proteomes" id="UP000175968">
    <property type="component" value="Chromosome"/>
</dbReference>
<keyword evidence="7 8" id="KW-0998">Cell outer membrane</keyword>
<evidence type="ECO:0000256" key="4">
    <source>
        <dbReference type="ARBA" id="ARBA00022692"/>
    </source>
</evidence>
<keyword evidence="2 8" id="KW-0813">Transport</keyword>
<evidence type="ECO:0000313" key="11">
    <source>
        <dbReference type="EMBL" id="AOW10556.1"/>
    </source>
</evidence>
<dbReference type="SUPFAM" id="SSF56935">
    <property type="entry name" value="Porins"/>
    <property type="match status" value="1"/>
</dbReference>
<dbReference type="InterPro" id="IPR037066">
    <property type="entry name" value="Plug_dom_sf"/>
</dbReference>
<evidence type="ECO:0000256" key="7">
    <source>
        <dbReference type="ARBA" id="ARBA00023237"/>
    </source>
</evidence>
<dbReference type="Pfam" id="PF07715">
    <property type="entry name" value="Plug"/>
    <property type="match status" value="1"/>
</dbReference>
<dbReference type="Gene3D" id="2.40.170.20">
    <property type="entry name" value="TonB-dependent receptor, beta-barrel domain"/>
    <property type="match status" value="1"/>
</dbReference>
<dbReference type="KEGG" id="fgl:EM308_14205"/>
<dbReference type="PANTHER" id="PTHR30069">
    <property type="entry name" value="TONB-DEPENDENT OUTER MEMBRANE RECEPTOR"/>
    <property type="match status" value="1"/>
</dbReference>
<feature type="signal peptide" evidence="9">
    <location>
        <begin position="1"/>
        <end position="21"/>
    </location>
</feature>
<dbReference type="InterPro" id="IPR036942">
    <property type="entry name" value="Beta-barrel_TonB_sf"/>
</dbReference>
<keyword evidence="12" id="KW-1185">Reference proteome</keyword>
<evidence type="ECO:0000256" key="6">
    <source>
        <dbReference type="ARBA" id="ARBA00023136"/>
    </source>
</evidence>
<evidence type="ECO:0000313" key="12">
    <source>
        <dbReference type="Proteomes" id="UP000175968"/>
    </source>
</evidence>
<dbReference type="NCBIfam" id="TIGR04056">
    <property type="entry name" value="OMP_RagA_SusC"/>
    <property type="match status" value="1"/>
</dbReference>
<reference evidence="11 12" key="1">
    <citation type="submission" date="2016-10" db="EMBL/GenBank/DDBJ databases">
        <title>Flavobacterium gilvum sp. nov., isolated from stream water.</title>
        <authorList>
            <person name="Shin S.-K."/>
            <person name="Cho Y.-J."/>
            <person name="Yi H."/>
        </authorList>
    </citation>
    <scope>NUCLEOTIDE SEQUENCE [LARGE SCALE GENOMIC DNA]</scope>
    <source>
        <strain evidence="11 12">EM1308</strain>
    </source>
</reference>
<dbReference type="RefSeq" id="WP_035636657.1">
    <property type="nucleotide sequence ID" value="NZ_CP017479.1"/>
</dbReference>
<comment type="subcellular location">
    <subcellularLocation>
        <location evidence="1 8">Cell outer membrane</location>
        <topology evidence="1 8">Multi-pass membrane protein</topology>
    </subcellularLocation>
</comment>
<dbReference type="GO" id="GO:0009279">
    <property type="term" value="C:cell outer membrane"/>
    <property type="evidence" value="ECO:0007669"/>
    <property type="project" value="UniProtKB-SubCell"/>
</dbReference>
<dbReference type="InterPro" id="IPR008969">
    <property type="entry name" value="CarboxyPept-like_regulatory"/>
</dbReference>
<dbReference type="InterPro" id="IPR039426">
    <property type="entry name" value="TonB-dep_rcpt-like"/>
</dbReference>
<evidence type="ECO:0000256" key="8">
    <source>
        <dbReference type="PROSITE-ProRule" id="PRU01360"/>
    </source>
</evidence>
<organism evidence="11 12">
    <name type="scientific">Flavobacterium gilvum</name>
    <dbReference type="NCBI Taxonomy" id="1492737"/>
    <lineage>
        <taxon>Bacteria</taxon>
        <taxon>Pseudomonadati</taxon>
        <taxon>Bacteroidota</taxon>
        <taxon>Flavobacteriia</taxon>
        <taxon>Flavobacteriales</taxon>
        <taxon>Flavobacteriaceae</taxon>
        <taxon>Flavobacterium</taxon>
    </lineage>
</organism>
<evidence type="ECO:0000256" key="5">
    <source>
        <dbReference type="ARBA" id="ARBA00022729"/>
    </source>
</evidence>
<dbReference type="NCBIfam" id="TIGR04057">
    <property type="entry name" value="SusC_RagA_signa"/>
    <property type="match status" value="1"/>
</dbReference>
<gene>
    <name evidence="11" type="ORF">EM308_14205</name>
</gene>
<dbReference type="GO" id="GO:0015344">
    <property type="term" value="F:siderophore uptake transmembrane transporter activity"/>
    <property type="evidence" value="ECO:0007669"/>
    <property type="project" value="TreeGrafter"/>
</dbReference>
<dbReference type="PANTHER" id="PTHR30069:SF29">
    <property type="entry name" value="HEMOGLOBIN AND HEMOGLOBIN-HAPTOGLOBIN-BINDING PROTEIN 1-RELATED"/>
    <property type="match status" value="1"/>
</dbReference>
<dbReference type="Gene3D" id="2.60.40.1120">
    <property type="entry name" value="Carboxypeptidase-like, regulatory domain"/>
    <property type="match status" value="1"/>
</dbReference>
<dbReference type="EMBL" id="CP017479">
    <property type="protein sequence ID" value="AOW10556.1"/>
    <property type="molecule type" value="Genomic_DNA"/>
</dbReference>
<dbReference type="SUPFAM" id="SSF49464">
    <property type="entry name" value="Carboxypeptidase regulatory domain-like"/>
    <property type="match status" value="1"/>
</dbReference>
<dbReference type="Pfam" id="PF13715">
    <property type="entry name" value="CarbopepD_reg_2"/>
    <property type="match status" value="1"/>
</dbReference>
<dbReference type="InterPro" id="IPR023997">
    <property type="entry name" value="TonB-dep_OMP_SusC/RagA_CS"/>
</dbReference>
<dbReference type="Gene3D" id="2.170.130.10">
    <property type="entry name" value="TonB-dependent receptor, plug domain"/>
    <property type="match status" value="1"/>
</dbReference>
<evidence type="ECO:0000256" key="2">
    <source>
        <dbReference type="ARBA" id="ARBA00022448"/>
    </source>
</evidence>
<evidence type="ECO:0000259" key="10">
    <source>
        <dbReference type="Pfam" id="PF07715"/>
    </source>
</evidence>
<feature type="domain" description="TonB-dependent receptor plug" evidence="10">
    <location>
        <begin position="138"/>
        <end position="243"/>
    </location>
</feature>